<keyword evidence="1" id="KW-1133">Transmembrane helix</keyword>
<keyword evidence="1" id="KW-0812">Transmembrane</keyword>
<organism evidence="2 3">
    <name type="scientific">Treponema bryantii</name>
    <dbReference type="NCBI Taxonomy" id="163"/>
    <lineage>
        <taxon>Bacteria</taxon>
        <taxon>Pseudomonadati</taxon>
        <taxon>Spirochaetota</taxon>
        <taxon>Spirochaetia</taxon>
        <taxon>Spirochaetales</taxon>
        <taxon>Treponemataceae</taxon>
        <taxon>Treponema</taxon>
    </lineage>
</organism>
<feature type="transmembrane region" description="Helical" evidence="1">
    <location>
        <begin position="128"/>
        <end position="150"/>
    </location>
</feature>
<gene>
    <name evidence="2" type="ORF">SAMN04487977_10554</name>
</gene>
<dbReference type="AlphaFoldDB" id="A0A1H9GLW9"/>
<sequence>MNIKINNKKYKKLDYARLKEFVDNAIKQSKYDICIETDESNWLQIFKENGYVSIANRIGKKVFQYYKLNNEDKIHDIIKQYFFNGKLILEQKPDETINAKDKSILNMLGSIIVVIAMILMIFSKKNQLFLSLCLLLFSIGLMLATIKPLINNEYDKRNDVRFFIGVFMFFASLFMFIRLLKY</sequence>
<protein>
    <submittedName>
        <fullName evidence="2">Uncharacterized protein</fullName>
    </submittedName>
</protein>
<evidence type="ECO:0000256" key="1">
    <source>
        <dbReference type="SAM" id="Phobius"/>
    </source>
</evidence>
<evidence type="ECO:0000313" key="2">
    <source>
        <dbReference type="EMBL" id="SEQ51086.1"/>
    </source>
</evidence>
<keyword evidence="1" id="KW-0472">Membrane</keyword>
<dbReference type="EMBL" id="FOFU01000005">
    <property type="protein sequence ID" value="SEQ51086.1"/>
    <property type="molecule type" value="Genomic_DNA"/>
</dbReference>
<name>A0A1H9GLW9_9SPIR</name>
<dbReference type="Proteomes" id="UP000182360">
    <property type="component" value="Unassembled WGS sequence"/>
</dbReference>
<feature type="transmembrane region" description="Helical" evidence="1">
    <location>
        <begin position="104"/>
        <end position="122"/>
    </location>
</feature>
<evidence type="ECO:0000313" key="3">
    <source>
        <dbReference type="Proteomes" id="UP000182360"/>
    </source>
</evidence>
<accession>A0A1H9GLW9</accession>
<keyword evidence="3" id="KW-1185">Reference proteome</keyword>
<reference evidence="2 3" key="1">
    <citation type="submission" date="2016-10" db="EMBL/GenBank/DDBJ databases">
        <authorList>
            <person name="de Groot N.N."/>
        </authorList>
    </citation>
    <scope>NUCLEOTIDE SEQUENCE [LARGE SCALE GENOMIC DNA]</scope>
    <source>
        <strain evidence="2 3">B25</strain>
    </source>
</reference>
<dbReference type="RefSeq" id="WP_074643698.1">
    <property type="nucleotide sequence ID" value="NZ_FOFU01000005.1"/>
</dbReference>
<proteinExistence type="predicted"/>
<feature type="transmembrane region" description="Helical" evidence="1">
    <location>
        <begin position="162"/>
        <end position="180"/>
    </location>
</feature>